<evidence type="ECO:0000313" key="1">
    <source>
        <dbReference type="EMBL" id="MBZ9613231.1"/>
    </source>
</evidence>
<reference evidence="1 2" key="2">
    <citation type="submission" date="2021-08" db="EMBL/GenBank/DDBJ databases">
        <title>Rheinheimera aquimaris sp. nov., isolated from seawater of the East Sea in Korea.</title>
        <authorList>
            <person name="Kim K.H."/>
            <person name="Wenting R."/>
            <person name="Kim K.R."/>
            <person name="Jeon C.O."/>
        </authorList>
    </citation>
    <scope>NUCLEOTIDE SEQUENCE [LARGE SCALE GENOMIC DNA]</scope>
    <source>
        <strain evidence="1 2">MA-13</strain>
    </source>
</reference>
<dbReference type="SUPFAM" id="SSF53850">
    <property type="entry name" value="Periplasmic binding protein-like II"/>
    <property type="match status" value="1"/>
</dbReference>
<sequence length="280" mass="31446">MLLLLSAVLTPSAVGQDTPTLSTVYYAGQPQQDYYTDLLRLALSYPCQQHYKLEASKLDLPKKRAFDLMNAGQGIDVMYGSASTERLAQYRAVPFPILRGLMGLRIALVSAEGRDKLAQIHSLPALSQLRVGQYVTWSDTAILRANGFNLETGSDIDGLYQMLALGRIDYFPRSVLEVQQNQQQYAALQLHIDPHILLYYPTATYYYVAKHNTALAEALLCGLEHAQQDGQLNLLFDRYYGGLLQQLGIDKRRVFSLHNPLLPAGVPLQRPELWYTLPDN</sequence>
<keyword evidence="2" id="KW-1185">Reference proteome</keyword>
<dbReference type="EMBL" id="JAERPS020000006">
    <property type="protein sequence ID" value="MBZ9613231.1"/>
    <property type="molecule type" value="Genomic_DNA"/>
</dbReference>
<reference evidence="1 2" key="1">
    <citation type="submission" date="2020-12" db="EMBL/GenBank/DDBJ databases">
        <authorList>
            <person name="Ruan W."/>
            <person name="Khan S.A."/>
            <person name="Jeon C.O."/>
        </authorList>
    </citation>
    <scope>NUCLEOTIDE SEQUENCE [LARGE SCALE GENOMIC DNA]</scope>
    <source>
        <strain evidence="1 2">MA-13</strain>
    </source>
</reference>
<dbReference type="Proteomes" id="UP000663814">
    <property type="component" value="Unassembled WGS sequence"/>
</dbReference>
<name>A0ABS7XCF5_9GAMM</name>
<comment type="caution">
    <text evidence="1">The sequence shown here is derived from an EMBL/GenBank/DDBJ whole genome shotgun (WGS) entry which is preliminary data.</text>
</comment>
<accession>A0ABS7XCF5</accession>
<gene>
    <name evidence="1" type="ORF">I4W93_016695</name>
</gene>
<evidence type="ECO:0000313" key="2">
    <source>
        <dbReference type="Proteomes" id="UP000663814"/>
    </source>
</evidence>
<dbReference type="RefSeq" id="WP_205311928.1">
    <property type="nucleotide sequence ID" value="NZ_JAERPS020000006.1"/>
</dbReference>
<organism evidence="1 2">
    <name type="scientific">Rheinheimera maricola</name>
    <dbReference type="NCBI Taxonomy" id="2793282"/>
    <lineage>
        <taxon>Bacteria</taxon>
        <taxon>Pseudomonadati</taxon>
        <taxon>Pseudomonadota</taxon>
        <taxon>Gammaproteobacteria</taxon>
        <taxon>Chromatiales</taxon>
        <taxon>Chromatiaceae</taxon>
        <taxon>Rheinheimera</taxon>
    </lineage>
</organism>
<protein>
    <submittedName>
        <fullName evidence="1">Transporter substrate-binding domain-containing protein</fullName>
    </submittedName>
</protein>
<dbReference type="Gene3D" id="3.40.190.10">
    <property type="entry name" value="Periplasmic binding protein-like II"/>
    <property type="match status" value="2"/>
</dbReference>
<proteinExistence type="predicted"/>